<keyword evidence="1" id="KW-0677">Repeat</keyword>
<dbReference type="InterPro" id="IPR056884">
    <property type="entry name" value="NPHP3-like_N"/>
</dbReference>
<evidence type="ECO:0000256" key="1">
    <source>
        <dbReference type="ARBA" id="ARBA00022737"/>
    </source>
</evidence>
<feature type="domain" description="Nephrocystin 3-like N-terminal" evidence="2">
    <location>
        <begin position="69"/>
        <end position="164"/>
    </location>
</feature>
<dbReference type="Gene3D" id="3.40.50.300">
    <property type="entry name" value="P-loop containing nucleotide triphosphate hydrolases"/>
    <property type="match status" value="1"/>
</dbReference>
<accession>A0A8H5BSA3</accession>
<dbReference type="AlphaFoldDB" id="A0A8H5BSA3"/>
<evidence type="ECO:0000259" key="2">
    <source>
        <dbReference type="Pfam" id="PF24883"/>
    </source>
</evidence>
<dbReference type="PANTHER" id="PTHR10039:SF14">
    <property type="entry name" value="NACHT DOMAIN-CONTAINING PROTEIN"/>
    <property type="match status" value="1"/>
</dbReference>
<reference evidence="3 4" key="1">
    <citation type="journal article" date="2020" name="ISME J.">
        <title>Uncovering the hidden diversity of litter-decomposition mechanisms in mushroom-forming fungi.</title>
        <authorList>
            <person name="Floudas D."/>
            <person name="Bentzer J."/>
            <person name="Ahren D."/>
            <person name="Johansson T."/>
            <person name="Persson P."/>
            <person name="Tunlid A."/>
        </authorList>
    </citation>
    <scope>NUCLEOTIDE SEQUENCE [LARGE SCALE GENOMIC DNA]</scope>
    <source>
        <strain evidence="3 4">CBS 101986</strain>
    </source>
</reference>
<keyword evidence="4" id="KW-1185">Reference proteome</keyword>
<name>A0A8H5BSA3_9AGAR</name>
<gene>
    <name evidence="3" type="ORF">D9619_004790</name>
</gene>
<evidence type="ECO:0000313" key="4">
    <source>
        <dbReference type="Proteomes" id="UP000567179"/>
    </source>
</evidence>
<feature type="domain" description="Nephrocystin 3-like N-terminal" evidence="2">
    <location>
        <begin position="186"/>
        <end position="256"/>
    </location>
</feature>
<sequence length="614" mass="68838">MSFLEAASTVLITGGQFNSFAINNHPCLGHSDPFSSLVAHSAPAGLLDARERFDDPKCDENTRQAVLHELRQWVKSGEKTSPLPSMYWIHGPAGVGKSALAQSLALSLQKEGYHAASFFFSRNSPGRNNGGQLIATLACQLAINIPAIRQSMFAQIESNRLIFRLCNNNQMESLIINPLNSMGPDKACRPQSKVKQRMRQLLRKLGSSDQQPSPRLILVDGLDECDDSVAQRDLILCLGRAARQVRMPLRIIIVSRATSHILSTFSMDELFRGPEAVKILQRDLGEDAEANENIKTYLLKQFAEIRRTHPIRDHLPTGWPKPMDIQQLVHKSSKGFIYPATVMRYIRMPNNRPDECLERILGVSDIPPTHKPYKPLDDLYHYIFGVLPEESKQSVMDIFRLLLIPRTADDGIGPITTPLFIEHILDLKPGHVQHVLRDLLCILAILDKTTPIRILHASLSDFLLDASRSRELHVDIRGAREMLARGYIRLFQTAQGQVRHGLCGFLIHLKSAKLSMALYSDLRSFCLGNAYHWAYERHIAPAHSGQKLSVFIDSVLSFTAFLSLIHSKNFPQELLSLHTTSVISYISKRFPAASVVNILIDEYSAPIVSSSLWS</sequence>
<dbReference type="SUPFAM" id="SSF52540">
    <property type="entry name" value="P-loop containing nucleoside triphosphate hydrolases"/>
    <property type="match status" value="1"/>
</dbReference>
<dbReference type="InterPro" id="IPR027417">
    <property type="entry name" value="P-loop_NTPase"/>
</dbReference>
<proteinExistence type="predicted"/>
<comment type="caution">
    <text evidence="3">The sequence shown here is derived from an EMBL/GenBank/DDBJ whole genome shotgun (WGS) entry which is preliminary data.</text>
</comment>
<dbReference type="EMBL" id="JAACJJ010000014">
    <property type="protein sequence ID" value="KAF5327653.1"/>
    <property type="molecule type" value="Genomic_DNA"/>
</dbReference>
<organism evidence="3 4">
    <name type="scientific">Psilocybe cf. subviscida</name>
    <dbReference type="NCBI Taxonomy" id="2480587"/>
    <lineage>
        <taxon>Eukaryota</taxon>
        <taxon>Fungi</taxon>
        <taxon>Dikarya</taxon>
        <taxon>Basidiomycota</taxon>
        <taxon>Agaricomycotina</taxon>
        <taxon>Agaricomycetes</taxon>
        <taxon>Agaricomycetidae</taxon>
        <taxon>Agaricales</taxon>
        <taxon>Agaricineae</taxon>
        <taxon>Strophariaceae</taxon>
        <taxon>Psilocybe</taxon>
    </lineage>
</organism>
<dbReference type="PANTHER" id="PTHR10039">
    <property type="entry name" value="AMELOGENIN"/>
    <property type="match status" value="1"/>
</dbReference>
<dbReference type="Proteomes" id="UP000567179">
    <property type="component" value="Unassembled WGS sequence"/>
</dbReference>
<dbReference type="Pfam" id="PF24883">
    <property type="entry name" value="NPHP3_N"/>
    <property type="match status" value="2"/>
</dbReference>
<protein>
    <recommendedName>
        <fullName evidence="2">Nephrocystin 3-like N-terminal domain-containing protein</fullName>
    </recommendedName>
</protein>
<evidence type="ECO:0000313" key="3">
    <source>
        <dbReference type="EMBL" id="KAF5327653.1"/>
    </source>
</evidence>
<dbReference type="OrthoDB" id="3014077at2759"/>